<evidence type="ECO:0000256" key="1">
    <source>
        <dbReference type="ARBA" id="ARBA00005594"/>
    </source>
</evidence>
<dbReference type="InterPro" id="IPR050203">
    <property type="entry name" value="Trp-tRNA_synthetase"/>
</dbReference>
<comment type="catalytic activity">
    <reaction evidence="8">
        <text>tRNA(Trp) + L-tryptophan + ATP = L-tryptophyl-tRNA(Trp) + AMP + diphosphate + H(+)</text>
        <dbReference type="Rhea" id="RHEA:24080"/>
        <dbReference type="Rhea" id="RHEA-COMP:9671"/>
        <dbReference type="Rhea" id="RHEA-COMP:9705"/>
        <dbReference type="ChEBI" id="CHEBI:15378"/>
        <dbReference type="ChEBI" id="CHEBI:30616"/>
        <dbReference type="ChEBI" id="CHEBI:33019"/>
        <dbReference type="ChEBI" id="CHEBI:57912"/>
        <dbReference type="ChEBI" id="CHEBI:78442"/>
        <dbReference type="ChEBI" id="CHEBI:78535"/>
        <dbReference type="ChEBI" id="CHEBI:456215"/>
        <dbReference type="EC" id="6.1.1.2"/>
    </reaction>
</comment>
<accession>A0A345Y2X8</accession>
<dbReference type="RefSeq" id="WP_115432162.1">
    <property type="nucleotide sequence ID" value="NZ_CP031337.1"/>
</dbReference>
<evidence type="ECO:0000313" key="12">
    <source>
        <dbReference type="Proteomes" id="UP000254537"/>
    </source>
</evidence>
<keyword evidence="3 10" id="KW-0436">Ligase</keyword>
<name>A0A345Y2X8_9NEIS</name>
<dbReference type="SUPFAM" id="SSF52374">
    <property type="entry name" value="Nucleotidylyl transferase"/>
    <property type="match status" value="1"/>
</dbReference>
<keyword evidence="5 10" id="KW-0067">ATP-binding</keyword>
<dbReference type="GO" id="GO:0004830">
    <property type="term" value="F:tryptophan-tRNA ligase activity"/>
    <property type="evidence" value="ECO:0007669"/>
    <property type="project" value="UniProtKB-UniRule"/>
</dbReference>
<dbReference type="FunFam" id="1.10.240.10:FF:000005">
    <property type="entry name" value="Tryptophan--tRNA ligase"/>
    <property type="match status" value="1"/>
</dbReference>
<comment type="similarity">
    <text evidence="1 10">Belongs to the class-I aminoacyl-tRNA synthetase family.</text>
</comment>
<dbReference type="EMBL" id="CP031337">
    <property type="protein sequence ID" value="AXK38280.1"/>
    <property type="molecule type" value="Genomic_DNA"/>
</dbReference>
<dbReference type="KEGG" id="ccah:DWG20_01890"/>
<evidence type="ECO:0000256" key="6">
    <source>
        <dbReference type="ARBA" id="ARBA00022917"/>
    </source>
</evidence>
<dbReference type="GO" id="GO:0005524">
    <property type="term" value="F:ATP binding"/>
    <property type="evidence" value="ECO:0007669"/>
    <property type="project" value="UniProtKB-KW"/>
</dbReference>
<dbReference type="InterPro" id="IPR014729">
    <property type="entry name" value="Rossmann-like_a/b/a_fold"/>
</dbReference>
<dbReference type="NCBIfam" id="TIGR00233">
    <property type="entry name" value="trpS"/>
    <property type="match status" value="1"/>
</dbReference>
<dbReference type="Proteomes" id="UP000254537">
    <property type="component" value="Chromosome"/>
</dbReference>
<evidence type="ECO:0000256" key="3">
    <source>
        <dbReference type="ARBA" id="ARBA00022598"/>
    </source>
</evidence>
<organism evidence="11 12">
    <name type="scientific">Crenobacter cavernae</name>
    <dbReference type="NCBI Taxonomy" id="2290923"/>
    <lineage>
        <taxon>Bacteria</taxon>
        <taxon>Pseudomonadati</taxon>
        <taxon>Pseudomonadota</taxon>
        <taxon>Betaproteobacteria</taxon>
        <taxon>Neisseriales</taxon>
        <taxon>Neisseriaceae</taxon>
        <taxon>Crenobacter</taxon>
    </lineage>
</organism>
<evidence type="ECO:0000256" key="8">
    <source>
        <dbReference type="ARBA" id="ARBA00049929"/>
    </source>
</evidence>
<dbReference type="PANTHER" id="PTHR43766">
    <property type="entry name" value="TRYPTOPHAN--TRNA LIGASE, MITOCHONDRIAL"/>
    <property type="match status" value="1"/>
</dbReference>
<gene>
    <name evidence="11" type="primary">trpS</name>
    <name evidence="11" type="ORF">DWG20_01890</name>
</gene>
<dbReference type="GO" id="GO:0005829">
    <property type="term" value="C:cytosol"/>
    <property type="evidence" value="ECO:0007669"/>
    <property type="project" value="TreeGrafter"/>
</dbReference>
<dbReference type="OrthoDB" id="9801042at2"/>
<dbReference type="PRINTS" id="PR01039">
    <property type="entry name" value="TRNASYNTHTRP"/>
</dbReference>
<evidence type="ECO:0000256" key="2">
    <source>
        <dbReference type="ARBA" id="ARBA00013161"/>
    </source>
</evidence>
<reference evidence="11 12" key="1">
    <citation type="submission" date="2018-07" db="EMBL/GenBank/DDBJ databases">
        <title>Crenobacter cavernae sp. nov., isolated from a karst cave.</title>
        <authorList>
            <person name="Zhu H."/>
        </authorList>
    </citation>
    <scope>NUCLEOTIDE SEQUENCE [LARGE SCALE GENOMIC DNA]</scope>
    <source>
        <strain evidence="11 12">K1W11S-77</strain>
    </source>
</reference>
<evidence type="ECO:0000256" key="9">
    <source>
        <dbReference type="NCBIfam" id="TIGR00233"/>
    </source>
</evidence>
<dbReference type="AlphaFoldDB" id="A0A345Y2X8"/>
<dbReference type="InterPro" id="IPR002306">
    <property type="entry name" value="Trp-tRNA-ligase"/>
</dbReference>
<dbReference type="InterPro" id="IPR002305">
    <property type="entry name" value="aa-tRNA-synth_Ic"/>
</dbReference>
<dbReference type="PANTHER" id="PTHR43766:SF1">
    <property type="entry name" value="TRYPTOPHAN--TRNA LIGASE, MITOCHONDRIAL"/>
    <property type="match status" value="1"/>
</dbReference>
<evidence type="ECO:0000313" key="11">
    <source>
        <dbReference type="EMBL" id="AXK38280.1"/>
    </source>
</evidence>
<protein>
    <recommendedName>
        <fullName evidence="2 9">Tryptophan--tRNA ligase</fullName>
        <ecNumber evidence="2 9">6.1.1.2</ecNumber>
    </recommendedName>
</protein>
<evidence type="ECO:0000256" key="10">
    <source>
        <dbReference type="RuleBase" id="RU363036"/>
    </source>
</evidence>
<dbReference type="Gene3D" id="3.40.50.620">
    <property type="entry name" value="HUPs"/>
    <property type="match status" value="1"/>
</dbReference>
<evidence type="ECO:0000256" key="7">
    <source>
        <dbReference type="ARBA" id="ARBA00023146"/>
    </source>
</evidence>
<sequence length="341" mass="37532">MTPILPNVKPDDIILTGDRTTGALHLGHYVGSLVNRVVLQERCTQFLLLADAQALTDNMGDYLKVRSNVLEVALDYLAVGIDPAKSTVFIQSLVPELSELASYYLNLVTVARLERNPTIKEEIKQRGFERNIPVGFLTYPAAQAADITAFKATVVPVGEDQIPMIEQTNEIVRRFNASVDAPILVECRAEVPKVGRLPGVDGKAKMSKSLGNAIALSASPDDIRGAVKKMYTDPKHLRVEDPGRVEGNVVFTYLDAFEPDAATLAELKDRYCRGGLADSVLKKHLEERLQEVIAPIRARRAEFAQDPQAVWDMLKTGTRRARDTAAQTLAEVKSAMGLTYF</sequence>
<evidence type="ECO:0000256" key="5">
    <source>
        <dbReference type="ARBA" id="ARBA00022840"/>
    </source>
</evidence>
<keyword evidence="7 10" id="KW-0030">Aminoacyl-tRNA synthetase</keyword>
<keyword evidence="6 10" id="KW-0648">Protein biosynthesis</keyword>
<dbReference type="Pfam" id="PF00579">
    <property type="entry name" value="tRNA-synt_1b"/>
    <property type="match status" value="1"/>
</dbReference>
<keyword evidence="4 10" id="KW-0547">Nucleotide-binding</keyword>
<proteinExistence type="inferred from homology"/>
<dbReference type="GO" id="GO:0006436">
    <property type="term" value="P:tryptophanyl-tRNA aminoacylation"/>
    <property type="evidence" value="ECO:0007669"/>
    <property type="project" value="UniProtKB-UniRule"/>
</dbReference>
<dbReference type="EC" id="6.1.1.2" evidence="2 9"/>
<dbReference type="Gene3D" id="1.10.240.10">
    <property type="entry name" value="Tyrosyl-Transfer RNA Synthetase"/>
    <property type="match status" value="1"/>
</dbReference>
<evidence type="ECO:0000256" key="4">
    <source>
        <dbReference type="ARBA" id="ARBA00022741"/>
    </source>
</evidence>
<dbReference type="CDD" id="cd00806">
    <property type="entry name" value="TrpRS_core"/>
    <property type="match status" value="1"/>
</dbReference>